<accession>A0ABM5N7G9</accession>
<evidence type="ECO:0000313" key="3">
    <source>
        <dbReference type="Proteomes" id="UP000002875"/>
    </source>
</evidence>
<feature type="transmembrane region" description="Helical" evidence="1">
    <location>
        <begin position="12"/>
        <end position="37"/>
    </location>
</feature>
<keyword evidence="3" id="KW-1185">Reference proteome</keyword>
<dbReference type="EMBL" id="CP002961">
    <property type="protein sequence ID" value="AFK05332.1"/>
    <property type="molecule type" value="Genomic_DNA"/>
</dbReference>
<reference evidence="2 3" key="1">
    <citation type="submission" date="2011-07" db="EMBL/GenBank/DDBJ databases">
        <title>The complete genome of chromosome of Emticicia oligotrophica DSM 17448.</title>
        <authorList>
            <consortium name="US DOE Joint Genome Institute (JGI-PGF)"/>
            <person name="Lucas S."/>
            <person name="Han J."/>
            <person name="Lapidus A."/>
            <person name="Bruce D."/>
            <person name="Goodwin L."/>
            <person name="Pitluck S."/>
            <person name="Peters L."/>
            <person name="Kyrpides N."/>
            <person name="Mavromatis K."/>
            <person name="Ivanova N."/>
            <person name="Ovchinnikova G."/>
            <person name="Teshima H."/>
            <person name="Detter J.C."/>
            <person name="Tapia R."/>
            <person name="Han C."/>
            <person name="Land M."/>
            <person name="Hauser L."/>
            <person name="Markowitz V."/>
            <person name="Cheng J.-F."/>
            <person name="Hugenholtz P."/>
            <person name="Woyke T."/>
            <person name="Wu D."/>
            <person name="Tindall B."/>
            <person name="Pomrenke H."/>
            <person name="Brambilla E."/>
            <person name="Klenk H.-P."/>
            <person name="Eisen J.A."/>
        </authorList>
    </citation>
    <scope>NUCLEOTIDE SEQUENCE [LARGE SCALE GENOMIC DNA]</scope>
    <source>
        <strain evidence="2 3">DSM 17448</strain>
    </source>
</reference>
<proteinExistence type="predicted"/>
<dbReference type="Proteomes" id="UP000002875">
    <property type="component" value="Chromosome"/>
</dbReference>
<evidence type="ECO:0000256" key="1">
    <source>
        <dbReference type="SAM" id="Phobius"/>
    </source>
</evidence>
<keyword evidence="1" id="KW-0812">Transmembrane</keyword>
<gene>
    <name evidence="2" type="ordered locus">Emtol_4208</name>
</gene>
<sequence length="42" mass="5030">MFHVDFFREVDYLFEILILAFLLNKILNIVIVIRLCYNLPGT</sequence>
<protein>
    <submittedName>
        <fullName evidence="2">Uncharacterized protein</fullName>
    </submittedName>
</protein>
<evidence type="ECO:0000313" key="2">
    <source>
        <dbReference type="EMBL" id="AFK05332.1"/>
    </source>
</evidence>
<keyword evidence="1" id="KW-1133">Transmembrane helix</keyword>
<name>A0ABM5N7G9_EMTOG</name>
<organism evidence="2 3">
    <name type="scientific">Emticicia oligotrophica (strain DSM 17448 / CIP 109782 / MTCC 6937 / GPTSA100-15)</name>
    <dbReference type="NCBI Taxonomy" id="929562"/>
    <lineage>
        <taxon>Bacteria</taxon>
        <taxon>Pseudomonadati</taxon>
        <taxon>Bacteroidota</taxon>
        <taxon>Cytophagia</taxon>
        <taxon>Cytophagales</taxon>
        <taxon>Leadbetterellaceae</taxon>
        <taxon>Emticicia</taxon>
    </lineage>
</organism>
<keyword evidence="1" id="KW-0472">Membrane</keyword>